<keyword evidence="1" id="KW-0391">Immunity</keyword>
<name>A0A8B9YZ23_9AVES</name>
<evidence type="ECO:0000313" key="7">
    <source>
        <dbReference type="Proteomes" id="UP000694555"/>
    </source>
</evidence>
<dbReference type="AlphaFoldDB" id="A0A8B9YZ23"/>
<proteinExistence type="predicted"/>
<evidence type="ECO:0000256" key="3">
    <source>
        <dbReference type="ARBA" id="ARBA00043265"/>
    </source>
</evidence>
<dbReference type="SMART" id="SM00406">
    <property type="entry name" value="IGv"/>
    <property type="match status" value="1"/>
</dbReference>
<keyword evidence="7" id="KW-1185">Reference proteome</keyword>
<keyword evidence="2" id="KW-1064">Adaptive immunity</keyword>
<feature type="transmembrane region" description="Helical" evidence="4">
    <location>
        <begin position="268"/>
        <end position="291"/>
    </location>
</feature>
<dbReference type="InterPro" id="IPR007110">
    <property type="entry name" value="Ig-like_dom"/>
</dbReference>
<keyword evidence="4" id="KW-0812">Transmembrane</keyword>
<dbReference type="Ensembl" id="ENSBJAT00000001397.1">
    <property type="protein sequence ID" value="ENSBJAP00000001367.1"/>
    <property type="gene ID" value="ENSBJAG00000001027.1"/>
</dbReference>
<evidence type="ECO:0000259" key="5">
    <source>
        <dbReference type="PROSITE" id="PS50835"/>
    </source>
</evidence>
<accession>A0A8B9YZ23</accession>
<evidence type="ECO:0000256" key="2">
    <source>
        <dbReference type="ARBA" id="ARBA00023130"/>
    </source>
</evidence>
<dbReference type="InterPro" id="IPR013783">
    <property type="entry name" value="Ig-like_fold"/>
</dbReference>
<keyword evidence="3" id="KW-1280">Immunoglobulin</keyword>
<dbReference type="GO" id="GO:0002250">
    <property type="term" value="P:adaptive immune response"/>
    <property type="evidence" value="ECO:0007669"/>
    <property type="project" value="UniProtKB-KW"/>
</dbReference>
<reference evidence="6" key="2">
    <citation type="submission" date="2025-09" db="UniProtKB">
        <authorList>
            <consortium name="Ensembl"/>
        </authorList>
    </citation>
    <scope>IDENTIFICATION</scope>
</reference>
<dbReference type="SMART" id="SM00409">
    <property type="entry name" value="IG"/>
    <property type="match status" value="1"/>
</dbReference>
<dbReference type="PANTHER" id="PTHR23266">
    <property type="entry name" value="IMMUNOGLOBULIN HEAVY CHAIN"/>
    <property type="match status" value="1"/>
</dbReference>
<feature type="domain" description="Ig-like" evidence="5">
    <location>
        <begin position="25"/>
        <end position="110"/>
    </location>
</feature>
<evidence type="ECO:0000313" key="6">
    <source>
        <dbReference type="Ensembl" id="ENSBJAP00000001367.1"/>
    </source>
</evidence>
<dbReference type="Pfam" id="PF07686">
    <property type="entry name" value="V-set"/>
    <property type="match status" value="1"/>
</dbReference>
<dbReference type="SUPFAM" id="SSF48726">
    <property type="entry name" value="Immunoglobulin"/>
    <property type="match status" value="1"/>
</dbReference>
<keyword evidence="4" id="KW-1133">Transmembrane helix</keyword>
<dbReference type="FunFam" id="2.60.40.10:FF:002198">
    <property type="entry name" value="Immunoglobulin heavy variable 5-2"/>
    <property type="match status" value="1"/>
</dbReference>
<evidence type="ECO:0000256" key="1">
    <source>
        <dbReference type="ARBA" id="ARBA00022859"/>
    </source>
</evidence>
<dbReference type="InterPro" id="IPR003599">
    <property type="entry name" value="Ig_sub"/>
</dbReference>
<organism evidence="6 7">
    <name type="scientific">Buteo japonicus</name>
    <dbReference type="NCBI Taxonomy" id="224669"/>
    <lineage>
        <taxon>Eukaryota</taxon>
        <taxon>Metazoa</taxon>
        <taxon>Chordata</taxon>
        <taxon>Craniata</taxon>
        <taxon>Vertebrata</taxon>
        <taxon>Euteleostomi</taxon>
        <taxon>Archelosauria</taxon>
        <taxon>Archosauria</taxon>
        <taxon>Dinosauria</taxon>
        <taxon>Saurischia</taxon>
        <taxon>Theropoda</taxon>
        <taxon>Coelurosauria</taxon>
        <taxon>Aves</taxon>
        <taxon>Neognathae</taxon>
        <taxon>Neoaves</taxon>
        <taxon>Telluraves</taxon>
        <taxon>Accipitrimorphae</taxon>
        <taxon>Accipitriformes</taxon>
        <taxon>Accipitridae</taxon>
        <taxon>Accipitrinae</taxon>
        <taxon>Buteo</taxon>
    </lineage>
</organism>
<protein>
    <recommendedName>
        <fullName evidence="5">Ig-like domain-containing protein</fullName>
    </recommendedName>
</protein>
<dbReference type="Proteomes" id="UP000694555">
    <property type="component" value="Unplaced"/>
</dbReference>
<dbReference type="InterPro" id="IPR050199">
    <property type="entry name" value="IgHV"/>
</dbReference>
<dbReference type="InterPro" id="IPR013106">
    <property type="entry name" value="Ig_V-set"/>
</dbReference>
<dbReference type="GO" id="GO:0005576">
    <property type="term" value="C:extracellular region"/>
    <property type="evidence" value="ECO:0007669"/>
    <property type="project" value="UniProtKB-ARBA"/>
</dbReference>
<reference evidence="6" key="1">
    <citation type="submission" date="2025-08" db="UniProtKB">
        <authorList>
            <consortium name="Ensembl"/>
        </authorList>
    </citation>
    <scope>IDENTIFICATION</scope>
</reference>
<dbReference type="GO" id="GO:0019814">
    <property type="term" value="C:immunoglobulin complex"/>
    <property type="evidence" value="ECO:0007669"/>
    <property type="project" value="UniProtKB-KW"/>
</dbReference>
<evidence type="ECO:0000256" key="4">
    <source>
        <dbReference type="SAM" id="Phobius"/>
    </source>
</evidence>
<dbReference type="Gene3D" id="2.60.40.10">
    <property type="entry name" value="Immunoglobulins"/>
    <property type="match status" value="1"/>
</dbReference>
<dbReference type="PROSITE" id="PS50835">
    <property type="entry name" value="IG_LIKE"/>
    <property type="match status" value="1"/>
</dbReference>
<dbReference type="InterPro" id="IPR036179">
    <property type="entry name" value="Ig-like_dom_sf"/>
</dbReference>
<sequence>MDFGWMGLRAAVQLVESGGGLQTPGGSLRLLCKGSGFGSGFTFSGSATVWGRQAPGKALEDVASIDDDGSSTDYAPSVEGRFTLSRDNSQSTVTLQMNSLRADDTATYYCGKGAYGGGTEPQHPFTVSLNPPQTITPRQDPCSHSRSLPQASAVCPTPQPFTSIGFAPNLNCLPQTSTVCPKPQPFLPQTSTVSPKSQLFHPYCNLFAPNLNHFCPKPQLFCPKPQPFSPNLNCFGPKPQPFCLNHFCPKPRPFLPQPRPFLPQTSTVLPVLVSAGIELTVFLVAGAVLCFEFSMRRTLITPMFSVVAR</sequence>
<keyword evidence="4" id="KW-0472">Membrane</keyword>